<dbReference type="AlphaFoldDB" id="A0A3E2GVE9"/>
<feature type="non-terminal residue" evidence="2">
    <location>
        <position position="177"/>
    </location>
</feature>
<keyword evidence="3" id="KW-1185">Reference proteome</keyword>
<gene>
    <name evidence="2" type="ORF">B7463_g11193</name>
</gene>
<evidence type="ECO:0000313" key="3">
    <source>
        <dbReference type="Proteomes" id="UP000258309"/>
    </source>
</evidence>
<comment type="caution">
    <text evidence="2">The sequence shown here is derived from an EMBL/GenBank/DDBJ whole genome shotgun (WGS) entry which is preliminary data.</text>
</comment>
<evidence type="ECO:0000256" key="1">
    <source>
        <dbReference type="SAM" id="SignalP"/>
    </source>
</evidence>
<organism evidence="2 3">
    <name type="scientific">Scytalidium lignicola</name>
    <name type="common">Hyphomycete</name>
    <dbReference type="NCBI Taxonomy" id="5539"/>
    <lineage>
        <taxon>Eukaryota</taxon>
        <taxon>Fungi</taxon>
        <taxon>Dikarya</taxon>
        <taxon>Ascomycota</taxon>
        <taxon>Pezizomycotina</taxon>
        <taxon>Leotiomycetes</taxon>
        <taxon>Leotiomycetes incertae sedis</taxon>
        <taxon>Scytalidium</taxon>
    </lineage>
</organism>
<dbReference type="OrthoDB" id="5089392at2759"/>
<proteinExistence type="predicted"/>
<feature type="signal peptide" evidence="1">
    <location>
        <begin position="1"/>
        <end position="23"/>
    </location>
</feature>
<name>A0A3E2GVE9_SCYLI</name>
<accession>A0A3E2GVE9</accession>
<sequence>MHFFTNAVFTFASLVSFASLGIAQEPASSIIDGFNILTQKSQALIAPSQQLSAFSFSATAQISKGLDDIDDTTIPYTSVLQENTYQGNDAININNAFHNLVQTQVSLMNILTEKSGQINRVPFVGAPIAAGLRTHQGVFDSLASITAQSISGDIKAQIESDAINLMNAIGQATDAYS</sequence>
<evidence type="ECO:0000313" key="2">
    <source>
        <dbReference type="EMBL" id="RFU25144.1"/>
    </source>
</evidence>
<reference evidence="2 3" key="1">
    <citation type="submission" date="2018-05" db="EMBL/GenBank/DDBJ databases">
        <title>Draft genome sequence of Scytalidium lignicola DSM 105466, a ubiquitous saprotrophic fungus.</title>
        <authorList>
            <person name="Buettner E."/>
            <person name="Gebauer A.M."/>
            <person name="Hofrichter M."/>
            <person name="Liers C."/>
            <person name="Kellner H."/>
        </authorList>
    </citation>
    <scope>NUCLEOTIDE SEQUENCE [LARGE SCALE GENOMIC DNA]</scope>
    <source>
        <strain evidence="2 3">DSM 105466</strain>
    </source>
</reference>
<feature type="chain" id="PRO_5017718599" evidence="1">
    <location>
        <begin position="24"/>
        <end position="177"/>
    </location>
</feature>
<keyword evidence="1" id="KW-0732">Signal</keyword>
<dbReference type="EMBL" id="NCSJ02000359">
    <property type="protein sequence ID" value="RFU25144.1"/>
    <property type="molecule type" value="Genomic_DNA"/>
</dbReference>
<dbReference type="Proteomes" id="UP000258309">
    <property type="component" value="Unassembled WGS sequence"/>
</dbReference>
<protein>
    <submittedName>
        <fullName evidence="2">Uncharacterized protein</fullName>
    </submittedName>
</protein>
<feature type="non-terminal residue" evidence="2">
    <location>
        <position position="1"/>
    </location>
</feature>